<feature type="transmembrane region" description="Helical" evidence="1">
    <location>
        <begin position="34"/>
        <end position="54"/>
    </location>
</feature>
<keyword evidence="1" id="KW-1133">Transmembrane helix</keyword>
<evidence type="ECO:0000313" key="2">
    <source>
        <dbReference type="EMBL" id="CAD7622093.1"/>
    </source>
</evidence>
<evidence type="ECO:0000256" key="1">
    <source>
        <dbReference type="SAM" id="Phobius"/>
    </source>
</evidence>
<accession>A0A7R9PVD7</accession>
<dbReference type="Proteomes" id="UP000759131">
    <property type="component" value="Unassembled WGS sequence"/>
</dbReference>
<protein>
    <submittedName>
        <fullName evidence="2">Uncharacterized protein</fullName>
    </submittedName>
</protein>
<dbReference type="AlphaFoldDB" id="A0A7R9PVD7"/>
<gene>
    <name evidence="2" type="ORF">OSB1V03_LOCUS2562</name>
</gene>
<evidence type="ECO:0000313" key="3">
    <source>
        <dbReference type="Proteomes" id="UP000759131"/>
    </source>
</evidence>
<proteinExistence type="predicted"/>
<reference evidence="2" key="1">
    <citation type="submission" date="2020-11" db="EMBL/GenBank/DDBJ databases">
        <authorList>
            <person name="Tran Van P."/>
        </authorList>
    </citation>
    <scope>NUCLEOTIDE SEQUENCE</scope>
</reference>
<feature type="transmembrane region" description="Helical" evidence="1">
    <location>
        <begin position="86"/>
        <end position="112"/>
    </location>
</feature>
<dbReference type="EMBL" id="CAJPIZ010000922">
    <property type="protein sequence ID" value="CAG2102523.1"/>
    <property type="molecule type" value="Genomic_DNA"/>
</dbReference>
<sequence length="177" mass="20385">MANYCLIILKIILIILNLMVIIPLSFALTSTQLFSLEIAAIFVLISANYVIAIIGVVNEHLITIIVTNCVTTIILFIELLKLYPTFVFYYFVFLMIFSFIYITTIIICRTYYSLSSQRRTSATMVVVYRPPHPPPPHYSMPIYEPTIDSLAIDENKSLPPPYQEDRPPLYEDCIENY</sequence>
<name>A0A7R9PVD7_9ACAR</name>
<keyword evidence="3" id="KW-1185">Reference proteome</keyword>
<feature type="transmembrane region" description="Helical" evidence="1">
    <location>
        <begin position="7"/>
        <end position="28"/>
    </location>
</feature>
<organism evidence="2">
    <name type="scientific">Medioppia subpectinata</name>
    <dbReference type="NCBI Taxonomy" id="1979941"/>
    <lineage>
        <taxon>Eukaryota</taxon>
        <taxon>Metazoa</taxon>
        <taxon>Ecdysozoa</taxon>
        <taxon>Arthropoda</taxon>
        <taxon>Chelicerata</taxon>
        <taxon>Arachnida</taxon>
        <taxon>Acari</taxon>
        <taxon>Acariformes</taxon>
        <taxon>Sarcoptiformes</taxon>
        <taxon>Oribatida</taxon>
        <taxon>Brachypylina</taxon>
        <taxon>Oppioidea</taxon>
        <taxon>Oppiidae</taxon>
        <taxon>Medioppia</taxon>
    </lineage>
</organism>
<keyword evidence="1" id="KW-0812">Transmembrane</keyword>
<dbReference type="EMBL" id="OC855497">
    <property type="protein sequence ID" value="CAD7622093.1"/>
    <property type="molecule type" value="Genomic_DNA"/>
</dbReference>
<keyword evidence="1" id="KW-0472">Membrane</keyword>
<feature type="transmembrane region" description="Helical" evidence="1">
    <location>
        <begin position="61"/>
        <end position="80"/>
    </location>
</feature>